<feature type="transmembrane region" description="Helical" evidence="2">
    <location>
        <begin position="350"/>
        <end position="369"/>
    </location>
</feature>
<accession>A0ABN9QHS3</accession>
<protein>
    <submittedName>
        <fullName evidence="3">Uncharacterized protein</fullName>
    </submittedName>
</protein>
<evidence type="ECO:0000256" key="1">
    <source>
        <dbReference type="SAM" id="MobiDB-lite"/>
    </source>
</evidence>
<evidence type="ECO:0000256" key="2">
    <source>
        <dbReference type="SAM" id="Phobius"/>
    </source>
</evidence>
<organism evidence="3 4">
    <name type="scientific">Prorocentrum cordatum</name>
    <dbReference type="NCBI Taxonomy" id="2364126"/>
    <lineage>
        <taxon>Eukaryota</taxon>
        <taxon>Sar</taxon>
        <taxon>Alveolata</taxon>
        <taxon>Dinophyceae</taxon>
        <taxon>Prorocentrales</taxon>
        <taxon>Prorocentraceae</taxon>
        <taxon>Prorocentrum</taxon>
    </lineage>
</organism>
<evidence type="ECO:0000313" key="3">
    <source>
        <dbReference type="EMBL" id="CAK0804318.1"/>
    </source>
</evidence>
<proteinExistence type="predicted"/>
<dbReference type="Proteomes" id="UP001189429">
    <property type="component" value="Unassembled WGS sequence"/>
</dbReference>
<evidence type="ECO:0000313" key="4">
    <source>
        <dbReference type="Proteomes" id="UP001189429"/>
    </source>
</evidence>
<keyword evidence="2" id="KW-1133">Transmembrane helix</keyword>
<feature type="non-terminal residue" evidence="3">
    <location>
        <position position="1"/>
    </location>
</feature>
<comment type="caution">
    <text evidence="3">The sequence shown here is derived from an EMBL/GenBank/DDBJ whole genome shotgun (WGS) entry which is preliminary data.</text>
</comment>
<keyword evidence="4" id="KW-1185">Reference proteome</keyword>
<keyword evidence="2" id="KW-0812">Transmembrane</keyword>
<gene>
    <name evidence="3" type="ORF">PCOR1329_LOCUS11161</name>
</gene>
<feature type="compositionally biased region" description="Low complexity" evidence="1">
    <location>
        <begin position="405"/>
        <end position="427"/>
    </location>
</feature>
<sequence length="435" mass="44965">DADELQSPAGGCQCCLAVSGNVSLQLSATSSAGFADPRSSRGAARTPRGVQPFALPPAKARSRSRGSPWVHWRMGLRNISVRCAAVTSGSSTGLQSPDHKERSLPPDQHPFPLPLRARRPRLGGGPVEAIVLLLAFTPHACAAAPSSGEVAQAFVGPDGARALAQPAAGPLSAESRAGVGGVATVAVDAQGNSFQGEVAASVLLAGGSQQLPAGHSGYQQPAAPGYSSGRPAYPSSGVPPGAHAPVHAVSASSVPASSGSVSSHGPACLVPMWSDEEYACKDRGTWTSRGARSWTRSIRIEMPDGTRCTVTPPGKWSFWMASEVAEMMCKAGVWVDGKGKPVLEIEMKTAQWFLIASAVTACVLAYLLYKMFYDTESSWYTWRQDQAVKWGFATAPPPPAEDADGAASASGPQAGINISISNASGSQPAPEAKPQ</sequence>
<dbReference type="EMBL" id="CAUYUJ010003212">
    <property type="protein sequence ID" value="CAK0804318.1"/>
    <property type="molecule type" value="Genomic_DNA"/>
</dbReference>
<feature type="region of interest" description="Disordered" evidence="1">
    <location>
        <begin position="393"/>
        <end position="435"/>
    </location>
</feature>
<keyword evidence="2" id="KW-0472">Membrane</keyword>
<feature type="region of interest" description="Disordered" evidence="1">
    <location>
        <begin position="28"/>
        <end position="66"/>
    </location>
</feature>
<reference evidence="3" key="1">
    <citation type="submission" date="2023-10" db="EMBL/GenBank/DDBJ databases">
        <authorList>
            <person name="Chen Y."/>
            <person name="Shah S."/>
            <person name="Dougan E. K."/>
            <person name="Thang M."/>
            <person name="Chan C."/>
        </authorList>
    </citation>
    <scope>NUCLEOTIDE SEQUENCE [LARGE SCALE GENOMIC DNA]</scope>
</reference>
<feature type="region of interest" description="Disordered" evidence="1">
    <location>
        <begin position="87"/>
        <end position="113"/>
    </location>
</feature>
<feature type="region of interest" description="Disordered" evidence="1">
    <location>
        <begin position="213"/>
        <end position="240"/>
    </location>
</feature>
<name>A0ABN9QHS3_9DINO</name>